<protein>
    <submittedName>
        <fullName evidence="2">HAD-like protein</fullName>
    </submittedName>
</protein>
<sequence>MSARSSFSTPAGSSATTPADTPLATPFDSPLQGAKNLKPIPRAEDVKMILSDVDGTLFTDAHELHPTTLNAIRYIRETRPDLPIIPVTGKQRISCAGLIEQLGIEKFPAGCLHGAVIYDNEGNVEQDMSLDPKFVLGVTKLMKKHNKTTMLYVHDWVAMASLEKDGKQDWEAVSRGFDPCVKDERETDFLKQVLAGKEKIGKIFLPMDEEVVPEFLDLLHQEFPNTPFKTTRALPYIIEIVAEGVDKSVALSYFCGKFDIKPENVITFGDGENDVGMFNAAGYSVSMGNAMEAPRKAAAYSTGTNNEGGVGQFLDRIFRPTKPDASLPVDHIKSLDASSTPVNVEIA</sequence>
<dbReference type="InterPro" id="IPR036412">
    <property type="entry name" value="HAD-like_sf"/>
</dbReference>
<dbReference type="Gene3D" id="3.30.1240.10">
    <property type="match status" value="1"/>
</dbReference>
<dbReference type="FunCoup" id="A0A1Y2G6P3">
    <property type="interactions" value="295"/>
</dbReference>
<dbReference type="PANTHER" id="PTHR10000:SF8">
    <property type="entry name" value="HAD SUPERFAMILY HYDROLASE-LIKE, TYPE 3"/>
    <property type="match status" value="1"/>
</dbReference>
<feature type="compositionally biased region" description="Low complexity" evidence="1">
    <location>
        <begin position="15"/>
        <end position="26"/>
    </location>
</feature>
<proteinExistence type="predicted"/>
<dbReference type="Proteomes" id="UP000193467">
    <property type="component" value="Unassembled WGS sequence"/>
</dbReference>
<dbReference type="STRING" id="106004.A0A1Y2G6P3"/>
<dbReference type="GO" id="GO:0000287">
    <property type="term" value="F:magnesium ion binding"/>
    <property type="evidence" value="ECO:0007669"/>
    <property type="project" value="TreeGrafter"/>
</dbReference>
<feature type="region of interest" description="Disordered" evidence="1">
    <location>
        <begin position="1"/>
        <end position="34"/>
    </location>
</feature>
<dbReference type="SFLD" id="SFLDS00003">
    <property type="entry name" value="Haloacid_Dehalogenase"/>
    <property type="match status" value="1"/>
</dbReference>
<dbReference type="InParanoid" id="A0A1Y2G6P3"/>
<evidence type="ECO:0000313" key="3">
    <source>
        <dbReference type="Proteomes" id="UP000193467"/>
    </source>
</evidence>
<dbReference type="InterPro" id="IPR023214">
    <property type="entry name" value="HAD_sf"/>
</dbReference>
<dbReference type="EMBL" id="MCGR01000001">
    <property type="protein sequence ID" value="ORY92729.1"/>
    <property type="molecule type" value="Genomic_DNA"/>
</dbReference>
<evidence type="ECO:0000256" key="1">
    <source>
        <dbReference type="SAM" id="MobiDB-lite"/>
    </source>
</evidence>
<dbReference type="SFLD" id="SFLDG01140">
    <property type="entry name" value="C2.B:_Phosphomannomutase_and_P"/>
    <property type="match status" value="1"/>
</dbReference>
<dbReference type="InterPro" id="IPR006379">
    <property type="entry name" value="HAD-SF_hydro_IIB"/>
</dbReference>
<dbReference type="AlphaFoldDB" id="A0A1Y2G6P3"/>
<dbReference type="PROSITE" id="PS01229">
    <property type="entry name" value="COF_2"/>
    <property type="match status" value="1"/>
</dbReference>
<dbReference type="GO" id="GO:0005829">
    <property type="term" value="C:cytosol"/>
    <property type="evidence" value="ECO:0007669"/>
    <property type="project" value="TreeGrafter"/>
</dbReference>
<evidence type="ECO:0000313" key="2">
    <source>
        <dbReference type="EMBL" id="ORY92729.1"/>
    </source>
</evidence>
<feature type="compositionally biased region" description="Polar residues" evidence="1">
    <location>
        <begin position="1"/>
        <end position="14"/>
    </location>
</feature>
<dbReference type="NCBIfam" id="TIGR01484">
    <property type="entry name" value="HAD-SF-IIB"/>
    <property type="match status" value="1"/>
</dbReference>
<gene>
    <name evidence="2" type="ORF">BCR35DRAFT_273849</name>
</gene>
<keyword evidence="3" id="KW-1185">Reference proteome</keyword>
<dbReference type="InterPro" id="IPR000150">
    <property type="entry name" value="Cof"/>
</dbReference>
<dbReference type="GO" id="GO:0016791">
    <property type="term" value="F:phosphatase activity"/>
    <property type="evidence" value="ECO:0007669"/>
    <property type="project" value="UniProtKB-ARBA"/>
</dbReference>
<name>A0A1Y2G6P3_9BASI</name>
<organism evidence="2 3">
    <name type="scientific">Leucosporidium creatinivorum</name>
    <dbReference type="NCBI Taxonomy" id="106004"/>
    <lineage>
        <taxon>Eukaryota</taxon>
        <taxon>Fungi</taxon>
        <taxon>Dikarya</taxon>
        <taxon>Basidiomycota</taxon>
        <taxon>Pucciniomycotina</taxon>
        <taxon>Microbotryomycetes</taxon>
        <taxon>Leucosporidiales</taxon>
        <taxon>Leucosporidium</taxon>
    </lineage>
</organism>
<dbReference type="Gene3D" id="3.40.50.1000">
    <property type="entry name" value="HAD superfamily/HAD-like"/>
    <property type="match status" value="1"/>
</dbReference>
<accession>A0A1Y2G6P3</accession>
<dbReference type="NCBIfam" id="TIGR00099">
    <property type="entry name" value="Cof-subfamily"/>
    <property type="match status" value="1"/>
</dbReference>
<reference evidence="2 3" key="1">
    <citation type="submission" date="2016-07" db="EMBL/GenBank/DDBJ databases">
        <title>Pervasive Adenine N6-methylation of Active Genes in Fungi.</title>
        <authorList>
            <consortium name="DOE Joint Genome Institute"/>
            <person name="Mondo S.J."/>
            <person name="Dannebaum R.O."/>
            <person name="Kuo R.C."/>
            <person name="Labutti K."/>
            <person name="Haridas S."/>
            <person name="Kuo A."/>
            <person name="Salamov A."/>
            <person name="Ahrendt S.R."/>
            <person name="Lipzen A."/>
            <person name="Sullivan W."/>
            <person name="Andreopoulos W.B."/>
            <person name="Clum A."/>
            <person name="Lindquist E."/>
            <person name="Daum C."/>
            <person name="Ramamoorthy G.K."/>
            <person name="Gryganskyi A."/>
            <person name="Culley D."/>
            <person name="Magnuson J.K."/>
            <person name="James T.Y."/>
            <person name="O'Malley M.A."/>
            <person name="Stajich J.E."/>
            <person name="Spatafora J.W."/>
            <person name="Visel A."/>
            <person name="Grigoriev I.V."/>
        </authorList>
    </citation>
    <scope>NUCLEOTIDE SEQUENCE [LARGE SCALE GENOMIC DNA]</scope>
    <source>
        <strain evidence="2 3">62-1032</strain>
    </source>
</reference>
<dbReference type="OrthoDB" id="27226at2759"/>
<dbReference type="PANTHER" id="PTHR10000">
    <property type="entry name" value="PHOSPHOSERINE PHOSPHATASE"/>
    <property type="match status" value="1"/>
</dbReference>
<dbReference type="Pfam" id="PF08282">
    <property type="entry name" value="Hydrolase_3"/>
    <property type="match status" value="1"/>
</dbReference>
<comment type="caution">
    <text evidence="2">The sequence shown here is derived from an EMBL/GenBank/DDBJ whole genome shotgun (WGS) entry which is preliminary data.</text>
</comment>
<dbReference type="SUPFAM" id="SSF56784">
    <property type="entry name" value="HAD-like"/>
    <property type="match status" value="1"/>
</dbReference>